<dbReference type="SUPFAM" id="SSF53474">
    <property type="entry name" value="alpha/beta-Hydrolases"/>
    <property type="match status" value="1"/>
</dbReference>
<dbReference type="OrthoDB" id="2418081at2759"/>
<protein>
    <recommendedName>
        <fullName evidence="1">Phospholipase/carboxylesterase/thioesterase domain-containing protein</fullName>
    </recommendedName>
</protein>
<dbReference type="InterPro" id="IPR003140">
    <property type="entry name" value="PLipase/COase/thioEstase"/>
</dbReference>
<sequence length="68" mass="7969">QMGCRKVPVFLGHGTEDEKVDIDVGPEAWRRLELLNADVKTVEYEGLGHWYSDAMFDDIYFLFLKKYL</sequence>
<dbReference type="InterPro" id="IPR029058">
    <property type="entry name" value="AB_hydrolase_fold"/>
</dbReference>
<accession>A0A9P7YAY0</accession>
<name>A0A9P7YAY0_9HELO</name>
<reference evidence="2" key="1">
    <citation type="journal article" date="2021" name="IMA Fungus">
        <title>Genomic characterization of three marine fungi, including Emericellopsis atlantica sp. nov. with signatures of a generalist lifestyle and marine biomass degradation.</title>
        <authorList>
            <person name="Hagestad O.C."/>
            <person name="Hou L."/>
            <person name="Andersen J.H."/>
            <person name="Hansen E.H."/>
            <person name="Altermark B."/>
            <person name="Li C."/>
            <person name="Kuhnert E."/>
            <person name="Cox R.J."/>
            <person name="Crous P.W."/>
            <person name="Spatafora J.W."/>
            <person name="Lail K."/>
            <person name="Amirebrahimi M."/>
            <person name="Lipzen A."/>
            <person name="Pangilinan J."/>
            <person name="Andreopoulos W."/>
            <person name="Hayes R.D."/>
            <person name="Ng V."/>
            <person name="Grigoriev I.V."/>
            <person name="Jackson S.A."/>
            <person name="Sutton T.D.S."/>
            <person name="Dobson A.D.W."/>
            <person name="Rama T."/>
        </authorList>
    </citation>
    <scope>NUCLEOTIDE SEQUENCE</scope>
    <source>
        <strain evidence="2">TRa018bII</strain>
    </source>
</reference>
<keyword evidence="3" id="KW-1185">Reference proteome</keyword>
<feature type="non-terminal residue" evidence="2">
    <location>
        <position position="68"/>
    </location>
</feature>
<evidence type="ECO:0000313" key="2">
    <source>
        <dbReference type="EMBL" id="KAG9229946.1"/>
    </source>
</evidence>
<dbReference type="Gene3D" id="3.40.50.1820">
    <property type="entry name" value="alpha/beta hydrolase"/>
    <property type="match status" value="1"/>
</dbReference>
<comment type="caution">
    <text evidence="2">The sequence shown here is derived from an EMBL/GenBank/DDBJ whole genome shotgun (WGS) entry which is preliminary data.</text>
</comment>
<dbReference type="Proteomes" id="UP000824998">
    <property type="component" value="Unassembled WGS sequence"/>
</dbReference>
<organism evidence="2 3">
    <name type="scientific">Amylocarpus encephaloides</name>
    <dbReference type="NCBI Taxonomy" id="45428"/>
    <lineage>
        <taxon>Eukaryota</taxon>
        <taxon>Fungi</taxon>
        <taxon>Dikarya</taxon>
        <taxon>Ascomycota</taxon>
        <taxon>Pezizomycotina</taxon>
        <taxon>Leotiomycetes</taxon>
        <taxon>Helotiales</taxon>
        <taxon>Helotiales incertae sedis</taxon>
        <taxon>Amylocarpus</taxon>
    </lineage>
</organism>
<dbReference type="GO" id="GO:0016787">
    <property type="term" value="F:hydrolase activity"/>
    <property type="evidence" value="ECO:0007669"/>
    <property type="project" value="InterPro"/>
</dbReference>
<feature type="domain" description="Phospholipase/carboxylesterase/thioesterase" evidence="1">
    <location>
        <begin position="5"/>
        <end position="60"/>
    </location>
</feature>
<proteinExistence type="predicted"/>
<dbReference type="Pfam" id="PF02230">
    <property type="entry name" value="Abhydrolase_2"/>
    <property type="match status" value="1"/>
</dbReference>
<evidence type="ECO:0000313" key="3">
    <source>
        <dbReference type="Proteomes" id="UP000824998"/>
    </source>
</evidence>
<feature type="non-terminal residue" evidence="2">
    <location>
        <position position="1"/>
    </location>
</feature>
<dbReference type="EMBL" id="MU251716">
    <property type="protein sequence ID" value="KAG9229946.1"/>
    <property type="molecule type" value="Genomic_DNA"/>
</dbReference>
<evidence type="ECO:0000259" key="1">
    <source>
        <dbReference type="Pfam" id="PF02230"/>
    </source>
</evidence>
<dbReference type="AlphaFoldDB" id="A0A9P7YAY0"/>
<gene>
    <name evidence="2" type="ORF">BJ875DRAFT_336819</name>
</gene>